<gene>
    <name evidence="1" type="ORF">SAMN02745166_01569</name>
</gene>
<proteinExistence type="predicted"/>
<dbReference type="EMBL" id="FUYE01000004">
    <property type="protein sequence ID" value="SKA89323.1"/>
    <property type="molecule type" value="Genomic_DNA"/>
</dbReference>
<evidence type="ECO:0000313" key="2">
    <source>
        <dbReference type="Proteomes" id="UP000190774"/>
    </source>
</evidence>
<dbReference type="GO" id="GO:0006313">
    <property type="term" value="P:DNA transposition"/>
    <property type="evidence" value="ECO:0007669"/>
    <property type="project" value="InterPro"/>
</dbReference>
<name>A0A1T4XIT6_9BACT</name>
<dbReference type="SUPFAM" id="SSF143422">
    <property type="entry name" value="Transposase IS200-like"/>
    <property type="match status" value="1"/>
</dbReference>
<keyword evidence="2" id="KW-1185">Reference proteome</keyword>
<dbReference type="GO" id="GO:0004803">
    <property type="term" value="F:transposase activity"/>
    <property type="evidence" value="ECO:0007669"/>
    <property type="project" value="InterPro"/>
</dbReference>
<dbReference type="RefSeq" id="WP_078812765.1">
    <property type="nucleotide sequence ID" value="NZ_FUYE01000004.1"/>
</dbReference>
<dbReference type="InterPro" id="IPR036515">
    <property type="entry name" value="Transposase_17_sf"/>
</dbReference>
<evidence type="ECO:0000313" key="1">
    <source>
        <dbReference type="EMBL" id="SKA89323.1"/>
    </source>
</evidence>
<dbReference type="AlphaFoldDB" id="A0A1T4XIT6"/>
<evidence type="ECO:0008006" key="3">
    <source>
        <dbReference type="Google" id="ProtNLM"/>
    </source>
</evidence>
<organism evidence="1 2">
    <name type="scientific">Prosthecobacter debontii</name>
    <dbReference type="NCBI Taxonomy" id="48467"/>
    <lineage>
        <taxon>Bacteria</taxon>
        <taxon>Pseudomonadati</taxon>
        <taxon>Verrucomicrobiota</taxon>
        <taxon>Verrucomicrobiia</taxon>
        <taxon>Verrucomicrobiales</taxon>
        <taxon>Verrucomicrobiaceae</taxon>
        <taxon>Prosthecobacter</taxon>
    </lineage>
</organism>
<dbReference type="Proteomes" id="UP000190774">
    <property type="component" value="Unassembled WGS sequence"/>
</dbReference>
<sequence>MRRRSSKGSLKRLLWRLANFSGVRLVTDCVMDNHFHALVDVPRREVWLERFAGPAGEENLFEHLRRPLKTADKVAALLSR</sequence>
<reference evidence="2" key="1">
    <citation type="submission" date="2017-02" db="EMBL/GenBank/DDBJ databases">
        <authorList>
            <person name="Varghese N."/>
            <person name="Submissions S."/>
        </authorList>
    </citation>
    <scope>NUCLEOTIDE SEQUENCE [LARGE SCALE GENOMIC DNA]</scope>
    <source>
        <strain evidence="2">ATCC 700200</strain>
    </source>
</reference>
<accession>A0A1T4XIT6</accession>
<dbReference type="OrthoDB" id="184770at2"/>
<protein>
    <recommendedName>
        <fullName evidence="3">Transposase IS200 like</fullName>
    </recommendedName>
</protein>
<dbReference type="GO" id="GO:0003677">
    <property type="term" value="F:DNA binding"/>
    <property type="evidence" value="ECO:0007669"/>
    <property type="project" value="InterPro"/>
</dbReference>